<keyword evidence="6" id="KW-0624">Polysaccharide degradation</keyword>
<dbReference type="PANTHER" id="PTHR43123">
    <property type="entry name" value="POLYSACCHARIDE DEACETYLASE-RELATED"/>
    <property type="match status" value="1"/>
</dbReference>
<dbReference type="PANTHER" id="PTHR43123:SF1">
    <property type="entry name" value="POLYSACCHARIDE DEACETYLASE-RELATED"/>
    <property type="match status" value="1"/>
</dbReference>
<dbReference type="RefSeq" id="WP_092957091.1">
    <property type="nucleotide sequence ID" value="NZ_FOSQ01000001.1"/>
</dbReference>
<dbReference type="PROSITE" id="PS51677">
    <property type="entry name" value="NODB"/>
    <property type="match status" value="1"/>
</dbReference>
<dbReference type="GO" id="GO:0016810">
    <property type="term" value="F:hydrolase activity, acting on carbon-nitrogen (but not peptide) bonds"/>
    <property type="evidence" value="ECO:0007669"/>
    <property type="project" value="InterPro"/>
</dbReference>
<dbReference type="GO" id="GO:0016798">
    <property type="term" value="F:hydrolase activity, acting on glycosyl bonds"/>
    <property type="evidence" value="ECO:0007669"/>
    <property type="project" value="UniProtKB-KW"/>
</dbReference>
<keyword evidence="6" id="KW-0378">Hydrolase</keyword>
<keyword evidence="6" id="KW-0326">Glycosidase</keyword>
<dbReference type="Proteomes" id="UP000199473">
    <property type="component" value="Unassembled WGS sequence"/>
</dbReference>
<evidence type="ECO:0000256" key="3">
    <source>
        <dbReference type="ARBA" id="ARBA00020071"/>
    </source>
</evidence>
<evidence type="ECO:0000256" key="4">
    <source>
        <dbReference type="ARBA" id="ARBA00032976"/>
    </source>
</evidence>
<evidence type="ECO:0000313" key="7">
    <source>
        <dbReference type="Proteomes" id="UP000199473"/>
    </source>
</evidence>
<evidence type="ECO:0000313" key="6">
    <source>
        <dbReference type="EMBL" id="SFK31230.1"/>
    </source>
</evidence>
<proteinExistence type="inferred from homology"/>
<dbReference type="SUPFAM" id="SSF88713">
    <property type="entry name" value="Glycoside hydrolase/deacetylase"/>
    <property type="match status" value="1"/>
</dbReference>
<dbReference type="STRING" id="1123062.SAMN02745775_1011319"/>
<keyword evidence="7" id="KW-1185">Reference proteome</keyword>
<sequence>MPTSPWPQDSRLALSIVVNVEEGAEMSVRDGDKGPEPVDELGVHLKVPIRNFANESNYLYGIRAGWPRVAAQLARHNVKATFTAAAMALERAPEIGRAIAQGGHEACSHGWRWIHQFSYDEARERDFVRKAVTSIEATAGHRPIGWLSRYLHSPRLRTTLAEEGFLYHMDDFSDDEPRWDVVETKDGPRAIVIMPYALDSNDMKFWLAPGYTPQQWLDYAVETFDVLYDEGASATRMMSLGVHLRIIGRPGRIGAFGRFLQYANSKPGVWMATRAEIARAFAATTPPPAEPAAR</sequence>
<dbReference type="GO" id="GO:0045493">
    <property type="term" value="P:xylan catabolic process"/>
    <property type="evidence" value="ECO:0007669"/>
    <property type="project" value="UniProtKB-KW"/>
</dbReference>
<gene>
    <name evidence="6" type="ORF">SAMN02745775_1011319</name>
</gene>
<dbReference type="Gene3D" id="3.20.20.370">
    <property type="entry name" value="Glycoside hydrolase/deacetylase"/>
    <property type="match status" value="1"/>
</dbReference>
<evidence type="ECO:0000259" key="5">
    <source>
        <dbReference type="PROSITE" id="PS51677"/>
    </source>
</evidence>
<feature type="domain" description="NodB homology" evidence="5">
    <location>
        <begin position="52"/>
        <end position="272"/>
    </location>
</feature>
<evidence type="ECO:0000256" key="2">
    <source>
        <dbReference type="ARBA" id="ARBA00010973"/>
    </source>
</evidence>
<dbReference type="Pfam" id="PF01522">
    <property type="entry name" value="Polysacc_deac_1"/>
    <property type="match status" value="1"/>
</dbReference>
<dbReference type="EMBL" id="FOSQ01000001">
    <property type="protein sequence ID" value="SFK31230.1"/>
    <property type="molecule type" value="Genomic_DNA"/>
</dbReference>
<dbReference type="InterPro" id="IPR002509">
    <property type="entry name" value="NODB_dom"/>
</dbReference>
<dbReference type="OrthoDB" id="9787041at2"/>
<comment type="function">
    <text evidence="1">Is involved in generating a small heat-stable compound (Nod), an acylated oligomer of N-acetylglucosamine, that stimulates mitosis in various plant protoplasts.</text>
</comment>
<dbReference type="InterPro" id="IPR011330">
    <property type="entry name" value="Glyco_hydro/deAcase_b/a-brl"/>
</dbReference>
<evidence type="ECO:0000256" key="1">
    <source>
        <dbReference type="ARBA" id="ARBA00003236"/>
    </source>
</evidence>
<accession>A0A1I3YHH5</accession>
<protein>
    <recommendedName>
        <fullName evidence="3">Chitooligosaccharide deacetylase</fullName>
    </recommendedName>
    <alternativeName>
        <fullName evidence="4">Nodulation protein B</fullName>
    </alternativeName>
</protein>
<dbReference type="AlphaFoldDB" id="A0A1I3YHH5"/>
<keyword evidence="6" id="KW-0858">Xylan degradation</keyword>
<organism evidence="6 7">
    <name type="scientific">Falsiroseomonas stagni DSM 19981</name>
    <dbReference type="NCBI Taxonomy" id="1123062"/>
    <lineage>
        <taxon>Bacteria</taxon>
        <taxon>Pseudomonadati</taxon>
        <taxon>Pseudomonadota</taxon>
        <taxon>Alphaproteobacteria</taxon>
        <taxon>Acetobacterales</taxon>
        <taxon>Roseomonadaceae</taxon>
        <taxon>Falsiroseomonas</taxon>
    </lineage>
</organism>
<keyword evidence="6" id="KW-0119">Carbohydrate metabolism</keyword>
<name>A0A1I3YHH5_9PROT</name>
<reference evidence="6 7" key="1">
    <citation type="submission" date="2016-10" db="EMBL/GenBank/DDBJ databases">
        <authorList>
            <person name="de Groot N.N."/>
        </authorList>
    </citation>
    <scope>NUCLEOTIDE SEQUENCE [LARGE SCALE GENOMIC DNA]</scope>
    <source>
        <strain evidence="6 7">DSM 19981</strain>
    </source>
</reference>
<comment type="similarity">
    <text evidence="2">Belongs to the polysaccharide deacetylase family.</text>
</comment>